<dbReference type="InterPro" id="IPR036188">
    <property type="entry name" value="FAD/NAD-bd_sf"/>
</dbReference>
<protein>
    <submittedName>
        <fullName evidence="8">Glycerol-3-phosphate dehydrogenase/oxidase</fullName>
    </submittedName>
</protein>
<dbReference type="RefSeq" id="WP_251779588.1">
    <property type="nucleotide sequence ID" value="NZ_JAMKFE010000010.1"/>
</dbReference>
<dbReference type="Pfam" id="PF16901">
    <property type="entry name" value="DAO_C"/>
    <property type="match status" value="1"/>
</dbReference>
<evidence type="ECO:0000313" key="8">
    <source>
        <dbReference type="EMBL" id="MCM5681103.1"/>
    </source>
</evidence>
<dbReference type="Gene3D" id="3.50.50.60">
    <property type="entry name" value="FAD/NAD(P)-binding domain"/>
    <property type="match status" value="1"/>
</dbReference>
<evidence type="ECO:0000256" key="3">
    <source>
        <dbReference type="ARBA" id="ARBA00022630"/>
    </source>
</evidence>
<dbReference type="EMBL" id="JAMKFE010000010">
    <property type="protein sequence ID" value="MCM5681103.1"/>
    <property type="molecule type" value="Genomic_DNA"/>
</dbReference>
<dbReference type="Gene3D" id="3.30.9.10">
    <property type="entry name" value="D-Amino Acid Oxidase, subunit A, domain 2"/>
    <property type="match status" value="1"/>
</dbReference>
<gene>
    <name evidence="8" type="ORF">M8A51_16375</name>
</gene>
<name>A0ABT0YR31_9BURK</name>
<dbReference type="Pfam" id="PF01266">
    <property type="entry name" value="DAO"/>
    <property type="match status" value="1"/>
</dbReference>
<evidence type="ECO:0000259" key="6">
    <source>
        <dbReference type="Pfam" id="PF01266"/>
    </source>
</evidence>
<comment type="cofactor">
    <cofactor evidence="1">
        <name>FAD</name>
        <dbReference type="ChEBI" id="CHEBI:57692"/>
    </cofactor>
</comment>
<evidence type="ECO:0000256" key="5">
    <source>
        <dbReference type="ARBA" id="ARBA00023002"/>
    </source>
</evidence>
<reference evidence="8" key="1">
    <citation type="submission" date="2022-05" db="EMBL/GenBank/DDBJ databases">
        <title>Schlegelella sp. nov., isolated from mangrove soil.</title>
        <authorList>
            <person name="Liu Y."/>
            <person name="Ge X."/>
            <person name="Liu W."/>
        </authorList>
    </citation>
    <scope>NUCLEOTIDE SEQUENCE</scope>
    <source>
        <strain evidence="8">S2-27</strain>
    </source>
</reference>
<dbReference type="PANTHER" id="PTHR11985:SF15">
    <property type="entry name" value="GLYCEROL-3-PHOSPHATE DEHYDROGENASE, MITOCHONDRIAL"/>
    <property type="match status" value="1"/>
</dbReference>
<evidence type="ECO:0000256" key="2">
    <source>
        <dbReference type="ARBA" id="ARBA00007330"/>
    </source>
</evidence>
<sequence length="591" mass="64183">MSAPRAPFVRPASLAGRHFSTVIVGAGINGVGVFRDLSLQGVDCLIVDKGDFAAGASSAPSRMIHGGLRYLEHGSFSLVAEATRERNLLLRNAPHLVRPLKTVVPLSNHFGGLLSGLLRFVGISASPGSRGLLVVALGLRLYDLLGRRQRTMPGHSIERVPPRDGALFRPDVRWTATFFDAWISHPEWLILELMGDACRDQPNAVAANYCKVTGCEGKTLTLRDELTGESVQVTADTVVNATGAWLDQSASVMEGASARVMGTKGSHLVLDHPLLRRLLDGRMAYFEASDGRVCIVYPFLGRVLVGSTDIPVDDPDQAATEPAEVDYLLGVLHEVFPRLSFDRRNVLYTFVGVRPLARSDADKPGRISRDHSVVVDPPNARRAIAMVCLVGGKWTTFRALAQQATDDVLRLLGRRRVHSTELLPIGGGAEWPADARAMDAFLARIEAAGGVNRERAWNLVSRYGTLAHALARRFASTGDRPLQHEPDYSVDELRYLCHETGVVHLADLVIRRTLLAISGRLTDALLAELADIAAEALGWDAARRRRELDACAELLRERHSVALAASGVHHRRPPAYDASLAADSISSALPT</sequence>
<evidence type="ECO:0000256" key="1">
    <source>
        <dbReference type="ARBA" id="ARBA00001974"/>
    </source>
</evidence>
<evidence type="ECO:0000313" key="9">
    <source>
        <dbReference type="Proteomes" id="UP001165541"/>
    </source>
</evidence>
<feature type="domain" description="FAD dependent oxidoreductase" evidence="6">
    <location>
        <begin position="22"/>
        <end position="398"/>
    </location>
</feature>
<evidence type="ECO:0000256" key="4">
    <source>
        <dbReference type="ARBA" id="ARBA00022827"/>
    </source>
</evidence>
<dbReference type="InterPro" id="IPR038299">
    <property type="entry name" value="DAO_C_sf"/>
</dbReference>
<dbReference type="SUPFAM" id="SSF51905">
    <property type="entry name" value="FAD/NAD(P)-binding domain"/>
    <property type="match status" value="1"/>
</dbReference>
<dbReference type="Proteomes" id="UP001165541">
    <property type="component" value="Unassembled WGS sequence"/>
</dbReference>
<evidence type="ECO:0000259" key="7">
    <source>
        <dbReference type="Pfam" id="PF16901"/>
    </source>
</evidence>
<feature type="domain" description="Alpha-glycerophosphate oxidase C-terminal" evidence="7">
    <location>
        <begin position="419"/>
        <end position="544"/>
    </location>
</feature>
<keyword evidence="9" id="KW-1185">Reference proteome</keyword>
<accession>A0ABT0YR31</accession>
<proteinExistence type="inferred from homology"/>
<organism evidence="8 9">
    <name type="scientific">Caldimonas mangrovi</name>
    <dbReference type="NCBI Taxonomy" id="2944811"/>
    <lineage>
        <taxon>Bacteria</taxon>
        <taxon>Pseudomonadati</taxon>
        <taxon>Pseudomonadota</taxon>
        <taxon>Betaproteobacteria</taxon>
        <taxon>Burkholderiales</taxon>
        <taxon>Sphaerotilaceae</taxon>
        <taxon>Caldimonas</taxon>
    </lineage>
</organism>
<dbReference type="PANTHER" id="PTHR11985">
    <property type="entry name" value="GLYCEROL-3-PHOSPHATE DEHYDROGENASE"/>
    <property type="match status" value="1"/>
</dbReference>
<keyword evidence="3" id="KW-0285">Flavoprotein</keyword>
<comment type="caution">
    <text evidence="8">The sequence shown here is derived from an EMBL/GenBank/DDBJ whole genome shotgun (WGS) entry which is preliminary data.</text>
</comment>
<dbReference type="InterPro" id="IPR000447">
    <property type="entry name" value="G3P_DH_FAD-dep"/>
</dbReference>
<keyword evidence="4" id="KW-0274">FAD</keyword>
<dbReference type="PRINTS" id="PR01001">
    <property type="entry name" value="FADG3PDH"/>
</dbReference>
<keyword evidence="5" id="KW-0560">Oxidoreductase</keyword>
<dbReference type="InterPro" id="IPR006076">
    <property type="entry name" value="FAD-dep_OxRdtase"/>
</dbReference>
<dbReference type="Gene3D" id="1.10.8.870">
    <property type="entry name" value="Alpha-glycerophosphate oxidase, cap domain"/>
    <property type="match status" value="1"/>
</dbReference>
<comment type="similarity">
    <text evidence="2">Belongs to the FAD-dependent glycerol-3-phosphate dehydrogenase family.</text>
</comment>
<dbReference type="InterPro" id="IPR031656">
    <property type="entry name" value="DAO_C"/>
</dbReference>